<name>A0A8X6JRD2_TRICU</name>
<accession>A0A8X6JRD2</accession>
<dbReference type="EMBL" id="BMAO01017582">
    <property type="protein sequence ID" value="GFR16746.1"/>
    <property type="molecule type" value="Genomic_DNA"/>
</dbReference>
<proteinExistence type="predicted"/>
<gene>
    <name evidence="1" type="primary">AVEN_180926_1</name>
    <name evidence="1" type="ORF">TNCT_460731</name>
</gene>
<evidence type="ECO:0000313" key="2">
    <source>
        <dbReference type="Proteomes" id="UP000887116"/>
    </source>
</evidence>
<dbReference type="OrthoDB" id="6430860at2759"/>
<organism evidence="1 2">
    <name type="scientific">Trichonephila clavata</name>
    <name type="common">Joro spider</name>
    <name type="synonym">Nephila clavata</name>
    <dbReference type="NCBI Taxonomy" id="2740835"/>
    <lineage>
        <taxon>Eukaryota</taxon>
        <taxon>Metazoa</taxon>
        <taxon>Ecdysozoa</taxon>
        <taxon>Arthropoda</taxon>
        <taxon>Chelicerata</taxon>
        <taxon>Arachnida</taxon>
        <taxon>Araneae</taxon>
        <taxon>Araneomorphae</taxon>
        <taxon>Entelegynae</taxon>
        <taxon>Araneoidea</taxon>
        <taxon>Nephilidae</taxon>
        <taxon>Trichonephila</taxon>
    </lineage>
</organism>
<sequence length="161" mass="18198">MFSHLEAQLEPRVLNDIWDIVTDPTPNKYSAAKKRMLKIFVESENKEIKRLLTGIKLGDMMPSQLLRKMRTLAGTDVSEKALRTLWLDKMSDSVKCIVIVSEEHLDKIAAMTDKIMEMAPRTIDVAAVYKDSVRVDQLLAKIATLEGQNRLINVATKTPDS</sequence>
<dbReference type="PANTHER" id="PTHR33327:SF3">
    <property type="entry name" value="RNA-DIRECTED DNA POLYMERASE"/>
    <property type="match status" value="1"/>
</dbReference>
<dbReference type="AlphaFoldDB" id="A0A8X6JRD2"/>
<keyword evidence="2" id="KW-1185">Reference proteome</keyword>
<evidence type="ECO:0000313" key="1">
    <source>
        <dbReference type="EMBL" id="GFR16746.1"/>
    </source>
</evidence>
<dbReference type="PANTHER" id="PTHR33327">
    <property type="entry name" value="ENDONUCLEASE"/>
    <property type="match status" value="1"/>
</dbReference>
<dbReference type="Proteomes" id="UP000887116">
    <property type="component" value="Unassembled WGS sequence"/>
</dbReference>
<reference evidence="1" key="1">
    <citation type="submission" date="2020-07" db="EMBL/GenBank/DDBJ databases">
        <title>Multicomponent nature underlies the extraordinary mechanical properties of spider dragline silk.</title>
        <authorList>
            <person name="Kono N."/>
            <person name="Nakamura H."/>
            <person name="Mori M."/>
            <person name="Yoshida Y."/>
            <person name="Ohtoshi R."/>
            <person name="Malay A.D."/>
            <person name="Moran D.A.P."/>
            <person name="Tomita M."/>
            <person name="Numata K."/>
            <person name="Arakawa K."/>
        </authorList>
    </citation>
    <scope>NUCLEOTIDE SEQUENCE</scope>
</reference>
<protein>
    <submittedName>
        <fullName evidence="1">Uncharacterized protein</fullName>
    </submittedName>
</protein>
<comment type="caution">
    <text evidence="1">The sequence shown here is derived from an EMBL/GenBank/DDBJ whole genome shotgun (WGS) entry which is preliminary data.</text>
</comment>